<dbReference type="EMBL" id="JARAWJ010000014">
    <property type="protein sequence ID" value="MDX3039400.1"/>
    <property type="molecule type" value="Genomic_DNA"/>
</dbReference>
<feature type="region of interest" description="Disordered" evidence="1">
    <location>
        <begin position="1"/>
        <end position="25"/>
    </location>
</feature>
<evidence type="ECO:0000313" key="2">
    <source>
        <dbReference type="EMBL" id="MDX3039400.1"/>
    </source>
</evidence>
<accession>A0ABU4MPL9</accession>
<dbReference type="SUPFAM" id="SSF46689">
    <property type="entry name" value="Homeodomain-like"/>
    <property type="match status" value="1"/>
</dbReference>
<keyword evidence="3" id="KW-1185">Reference proteome</keyword>
<gene>
    <name evidence="2" type="ORF">PV383_19780</name>
</gene>
<evidence type="ECO:0000256" key="1">
    <source>
        <dbReference type="SAM" id="MobiDB-lite"/>
    </source>
</evidence>
<sequence>MLTPEQRAWNNYMPSGQPGWKKPKLTTAQREEIIRRLGEGEKPMDLAAEYGVSGGTIRGLRRYVRPA</sequence>
<protein>
    <submittedName>
        <fullName evidence="2">Hin recombinase</fullName>
    </submittedName>
</protein>
<organism evidence="2 3">
    <name type="scientific">Streptomyces caniscabiei</name>
    <dbReference type="NCBI Taxonomy" id="2746961"/>
    <lineage>
        <taxon>Bacteria</taxon>
        <taxon>Bacillati</taxon>
        <taxon>Actinomycetota</taxon>
        <taxon>Actinomycetes</taxon>
        <taxon>Kitasatosporales</taxon>
        <taxon>Streptomycetaceae</taxon>
        <taxon>Streptomyces</taxon>
    </lineage>
</organism>
<comment type="caution">
    <text evidence="2">The sequence shown here is derived from an EMBL/GenBank/DDBJ whole genome shotgun (WGS) entry which is preliminary data.</text>
</comment>
<proteinExistence type="predicted"/>
<reference evidence="2 3" key="1">
    <citation type="journal article" date="2023" name="Microb. Genom.">
        <title>Mesoterricola silvestris gen. nov., sp. nov., Mesoterricola sediminis sp. nov., Geothrix oryzae sp. nov., Geothrix edaphica sp. nov., Geothrix rubra sp. nov., and Geothrix limicola sp. nov., six novel members of Acidobacteriota isolated from soils.</title>
        <authorList>
            <person name="Weisberg A.J."/>
            <person name="Pearce E."/>
            <person name="Kramer C.G."/>
            <person name="Chang J.H."/>
            <person name="Clarke C.R."/>
        </authorList>
    </citation>
    <scope>NUCLEOTIDE SEQUENCE [LARGE SCALE GENOMIC DNA]</scope>
    <source>
        <strain evidence="2 3">NE20-4-1</strain>
    </source>
</reference>
<name>A0ABU4MPL9_9ACTN</name>
<evidence type="ECO:0000313" key="3">
    <source>
        <dbReference type="Proteomes" id="UP001282474"/>
    </source>
</evidence>
<dbReference type="RefSeq" id="WP_193382630.1">
    <property type="nucleotide sequence ID" value="NZ_JABXWF010000011.1"/>
</dbReference>
<dbReference type="InterPro" id="IPR009057">
    <property type="entry name" value="Homeodomain-like_sf"/>
</dbReference>
<dbReference type="Proteomes" id="UP001282474">
    <property type="component" value="Unassembled WGS sequence"/>
</dbReference>
<dbReference type="Gene3D" id="1.10.10.60">
    <property type="entry name" value="Homeodomain-like"/>
    <property type="match status" value="1"/>
</dbReference>